<reference evidence="1 2" key="1">
    <citation type="journal article" date="2019" name="Genome Biol. Evol.">
        <title>Insights into the evolution of the New World diploid cottons (Gossypium, subgenus Houzingenia) based on genome sequencing.</title>
        <authorList>
            <person name="Grover C.E."/>
            <person name="Arick M.A. 2nd"/>
            <person name="Thrash A."/>
            <person name="Conover J.L."/>
            <person name="Sanders W.S."/>
            <person name="Peterson D.G."/>
            <person name="Frelichowski J.E."/>
            <person name="Scheffler J.A."/>
            <person name="Scheffler B.E."/>
            <person name="Wendel J.F."/>
        </authorList>
    </citation>
    <scope>NUCLEOTIDE SEQUENCE [LARGE SCALE GENOMIC DNA]</scope>
    <source>
        <strain evidence="1">5</strain>
        <tissue evidence="1">Leaf</tissue>
    </source>
</reference>
<dbReference type="PANTHER" id="PTHR33067">
    <property type="entry name" value="RNA-DIRECTED DNA POLYMERASE-RELATED"/>
    <property type="match status" value="1"/>
</dbReference>
<comment type="caution">
    <text evidence="1">The sequence shown here is derived from an EMBL/GenBank/DDBJ whole genome shotgun (WGS) entry which is preliminary data.</text>
</comment>
<gene>
    <name evidence="1" type="ORF">Gogos_020453</name>
</gene>
<keyword evidence="2" id="KW-1185">Reference proteome</keyword>
<dbReference type="AlphaFoldDB" id="A0A7J9D2I6"/>
<protein>
    <submittedName>
        <fullName evidence="1">Uncharacterized protein</fullName>
    </submittedName>
</protein>
<dbReference type="InterPro" id="IPR021109">
    <property type="entry name" value="Peptidase_aspartic_dom_sf"/>
</dbReference>
<dbReference type="OrthoDB" id="997500at2759"/>
<proteinExistence type="predicted"/>
<dbReference type="EMBL" id="JABEZY010266025">
    <property type="protein sequence ID" value="MBA0754937.1"/>
    <property type="molecule type" value="Genomic_DNA"/>
</dbReference>
<sequence>MDEDIEVSMILGRPFLATFRTVIDVGNGKLVLSVGDENVTLQACDFVRVPSERDDTHYSVNADENPRTFKEITMQCHSVHVKRMNQFKVRDKVLLDKSDP</sequence>
<dbReference type="Proteomes" id="UP000593579">
    <property type="component" value="Unassembled WGS sequence"/>
</dbReference>
<organism evidence="1 2">
    <name type="scientific">Gossypium gossypioides</name>
    <name type="common">Mexican cotton</name>
    <name type="synonym">Selera gossypioides</name>
    <dbReference type="NCBI Taxonomy" id="34282"/>
    <lineage>
        <taxon>Eukaryota</taxon>
        <taxon>Viridiplantae</taxon>
        <taxon>Streptophyta</taxon>
        <taxon>Embryophyta</taxon>
        <taxon>Tracheophyta</taxon>
        <taxon>Spermatophyta</taxon>
        <taxon>Magnoliopsida</taxon>
        <taxon>eudicotyledons</taxon>
        <taxon>Gunneridae</taxon>
        <taxon>Pentapetalae</taxon>
        <taxon>rosids</taxon>
        <taxon>malvids</taxon>
        <taxon>Malvales</taxon>
        <taxon>Malvaceae</taxon>
        <taxon>Malvoideae</taxon>
        <taxon>Gossypium</taxon>
    </lineage>
</organism>
<evidence type="ECO:0000313" key="1">
    <source>
        <dbReference type="EMBL" id="MBA0754937.1"/>
    </source>
</evidence>
<evidence type="ECO:0000313" key="2">
    <source>
        <dbReference type="Proteomes" id="UP000593579"/>
    </source>
</evidence>
<dbReference type="Gene3D" id="2.40.70.10">
    <property type="entry name" value="Acid Proteases"/>
    <property type="match status" value="1"/>
</dbReference>
<dbReference type="PANTHER" id="PTHR33067:SF35">
    <property type="entry name" value="ASPARTIC PEPTIDASE DDI1-TYPE DOMAIN-CONTAINING PROTEIN"/>
    <property type="match status" value="1"/>
</dbReference>
<accession>A0A7J9D2I6</accession>
<name>A0A7J9D2I6_GOSGO</name>